<feature type="binding site" evidence="6">
    <location>
        <position position="91"/>
    </location>
    <ligand>
        <name>substrate</name>
    </ligand>
</feature>
<evidence type="ECO:0000256" key="2">
    <source>
        <dbReference type="ARBA" id="ARBA00022679"/>
    </source>
</evidence>
<keyword evidence="5 6" id="KW-0067">ATP-binding</keyword>
<evidence type="ECO:0000256" key="3">
    <source>
        <dbReference type="ARBA" id="ARBA00022741"/>
    </source>
</evidence>
<dbReference type="GO" id="GO:0006083">
    <property type="term" value="P:acetate metabolic process"/>
    <property type="evidence" value="ECO:0007669"/>
    <property type="project" value="TreeGrafter"/>
</dbReference>
<dbReference type="GO" id="GO:0005737">
    <property type="term" value="C:cytoplasm"/>
    <property type="evidence" value="ECO:0007669"/>
    <property type="project" value="UniProtKB-SubCell"/>
</dbReference>
<keyword evidence="6" id="KW-0963">Cytoplasm</keyword>
<reference evidence="8 9" key="1">
    <citation type="submission" date="2018-04" db="EMBL/GenBank/DDBJ databases">
        <title>Genomic Encyclopedia of Archaeal and Bacterial Type Strains, Phase II (KMG-II): from individual species to whole genera.</title>
        <authorList>
            <person name="Goeker M."/>
        </authorList>
    </citation>
    <scope>NUCLEOTIDE SEQUENCE [LARGE SCALE GENOMIC DNA]</scope>
    <source>
        <strain evidence="8 9">DSM 28823</strain>
    </source>
</reference>
<feature type="binding site" evidence="6">
    <location>
        <position position="385"/>
    </location>
    <ligand>
        <name>Mg(2+)</name>
        <dbReference type="ChEBI" id="CHEBI:18420"/>
    </ligand>
</feature>
<dbReference type="GO" id="GO:0006085">
    <property type="term" value="P:acetyl-CoA biosynthetic process"/>
    <property type="evidence" value="ECO:0007669"/>
    <property type="project" value="UniProtKB-UniRule"/>
</dbReference>
<dbReference type="NCBIfam" id="TIGR00016">
    <property type="entry name" value="ackA"/>
    <property type="match status" value="1"/>
</dbReference>
<feature type="binding site" evidence="6">
    <location>
        <begin position="283"/>
        <end position="285"/>
    </location>
    <ligand>
        <name>ATP</name>
        <dbReference type="ChEBI" id="CHEBI:30616"/>
    </ligand>
</feature>
<sequence>MKVLVLNCGSSSIKYQLFNMADRHVIAKGGIEKLGMKGSFLKHKTESGQSVVFEGEILDHKAGVEYVLGVLTSQKYGCLKTLDEIDAVGHRVVHGGEYFSSSEFVTDEVIDALVKCTDLAPLHNPPNIKGIEAMEELIPGIPQVGVFDTAFHQTMDPKAYMYGIPHVLYKKYGIRRYGFHGTSHRYVSKRACDVAGLDYSKAKVISCHLGNGASIAAVDHGKSVDTSMGFTPLEGLIMGTRAGDLDVGAATFIMEKEEIGMKTLNTLLNKHSGMLGLTGISSDMREIREASLEGNEKALEALDIYCYKIKKYIGSYIAAMGGVDIVLFTGGIGEYATYVREKVCADMDFLGIELDADKNLAAYGDEGIISKEDSRVKVMVVPTDEELMIALDTEKIVAKNAKA</sequence>
<feature type="binding site" evidence="6">
    <location>
        <position position="14"/>
    </location>
    <ligand>
        <name>ATP</name>
        <dbReference type="ChEBI" id="CHEBI:30616"/>
    </ligand>
</feature>
<evidence type="ECO:0000256" key="6">
    <source>
        <dbReference type="HAMAP-Rule" id="MF_00020"/>
    </source>
</evidence>
<keyword evidence="3 6" id="KW-0547">Nucleotide-binding</keyword>
<dbReference type="PANTHER" id="PTHR21060:SF15">
    <property type="entry name" value="ACETATE KINASE-RELATED"/>
    <property type="match status" value="1"/>
</dbReference>
<comment type="caution">
    <text evidence="8">The sequence shown here is derived from an EMBL/GenBank/DDBJ whole genome shotgun (WGS) entry which is preliminary data.</text>
</comment>
<dbReference type="PROSITE" id="PS01076">
    <property type="entry name" value="ACETATE_KINASE_2"/>
    <property type="match status" value="1"/>
</dbReference>
<evidence type="ECO:0000256" key="7">
    <source>
        <dbReference type="RuleBase" id="RU003835"/>
    </source>
</evidence>
<dbReference type="InterPro" id="IPR023865">
    <property type="entry name" value="Aliphatic_acid_kinase_CS"/>
</dbReference>
<accession>A0A2T5BXE3</accession>
<feature type="active site" description="Proton donor/acceptor" evidence="6">
    <location>
        <position position="148"/>
    </location>
</feature>
<dbReference type="EC" id="2.7.2.1" evidence="6"/>
<comment type="similarity">
    <text evidence="1 6 7">Belongs to the acetokinase family.</text>
</comment>
<name>A0A2T5BXE3_9BACT</name>
<comment type="subcellular location">
    <subcellularLocation>
        <location evidence="6">Cytoplasm</location>
    </subcellularLocation>
</comment>
<feature type="binding site" evidence="6">
    <location>
        <position position="7"/>
    </location>
    <ligand>
        <name>Mg(2+)</name>
        <dbReference type="ChEBI" id="CHEBI:18420"/>
    </ligand>
</feature>
<dbReference type="Pfam" id="PF00871">
    <property type="entry name" value="Acetate_kinase"/>
    <property type="match status" value="1"/>
</dbReference>
<comment type="catalytic activity">
    <reaction evidence="6">
        <text>acetate + ATP = acetyl phosphate + ADP</text>
        <dbReference type="Rhea" id="RHEA:11352"/>
        <dbReference type="ChEBI" id="CHEBI:22191"/>
        <dbReference type="ChEBI" id="CHEBI:30089"/>
        <dbReference type="ChEBI" id="CHEBI:30616"/>
        <dbReference type="ChEBI" id="CHEBI:456216"/>
        <dbReference type="EC" id="2.7.2.1"/>
    </reaction>
</comment>
<dbReference type="SUPFAM" id="SSF53067">
    <property type="entry name" value="Actin-like ATPase domain"/>
    <property type="match status" value="2"/>
</dbReference>
<comment type="function">
    <text evidence="6">Catalyzes the formation of acetyl phosphate from acetate and ATP. Can also catalyze the reverse reaction.</text>
</comment>
<evidence type="ECO:0000256" key="4">
    <source>
        <dbReference type="ARBA" id="ARBA00022777"/>
    </source>
</evidence>
<keyword evidence="4 6" id="KW-0418">Kinase</keyword>
<protein>
    <recommendedName>
        <fullName evidence="6">Acetate kinase</fullName>
        <ecNumber evidence="6">2.7.2.1</ecNumber>
    </recommendedName>
    <alternativeName>
        <fullName evidence="6">Acetokinase</fullName>
    </alternativeName>
</protein>
<evidence type="ECO:0000256" key="1">
    <source>
        <dbReference type="ARBA" id="ARBA00008748"/>
    </source>
</evidence>
<dbReference type="AlphaFoldDB" id="A0A2T5BXE3"/>
<evidence type="ECO:0000256" key="5">
    <source>
        <dbReference type="ARBA" id="ARBA00022840"/>
    </source>
</evidence>
<dbReference type="GO" id="GO:0000287">
    <property type="term" value="F:magnesium ion binding"/>
    <property type="evidence" value="ECO:0007669"/>
    <property type="project" value="UniProtKB-UniRule"/>
</dbReference>
<keyword evidence="6" id="KW-0479">Metal-binding</keyword>
<organism evidence="8 9">
    <name type="scientific">Mangrovibacterium marinum</name>
    <dbReference type="NCBI Taxonomy" id="1639118"/>
    <lineage>
        <taxon>Bacteria</taxon>
        <taxon>Pseudomonadati</taxon>
        <taxon>Bacteroidota</taxon>
        <taxon>Bacteroidia</taxon>
        <taxon>Marinilabiliales</taxon>
        <taxon>Prolixibacteraceae</taxon>
        <taxon>Mangrovibacterium</taxon>
    </lineage>
</organism>
<evidence type="ECO:0000313" key="8">
    <source>
        <dbReference type="EMBL" id="PTN04622.1"/>
    </source>
</evidence>
<dbReference type="InterPro" id="IPR000890">
    <property type="entry name" value="Aliphatic_acid_kin_short-chain"/>
</dbReference>
<dbReference type="HAMAP" id="MF_00020">
    <property type="entry name" value="Acetate_kinase"/>
    <property type="match status" value="1"/>
</dbReference>
<feature type="site" description="Transition state stabilizer" evidence="6">
    <location>
        <position position="241"/>
    </location>
</feature>
<dbReference type="EMBL" id="QAAD01000030">
    <property type="protein sequence ID" value="PTN04622.1"/>
    <property type="molecule type" value="Genomic_DNA"/>
</dbReference>
<dbReference type="PROSITE" id="PS01075">
    <property type="entry name" value="ACETATE_KINASE_1"/>
    <property type="match status" value="1"/>
</dbReference>
<feature type="site" description="Transition state stabilizer" evidence="6">
    <location>
        <position position="180"/>
    </location>
</feature>
<comment type="subunit">
    <text evidence="6">Homodimer.</text>
</comment>
<comment type="pathway">
    <text evidence="6">Metabolic intermediate biosynthesis; acetyl-CoA biosynthesis; acetyl-CoA from acetate: step 1/2.</text>
</comment>
<gene>
    <name evidence="6" type="primary">ackA</name>
    <name evidence="8" type="ORF">C8N47_13016</name>
</gene>
<comment type="caution">
    <text evidence="6">Lacks conserved residue(s) required for the propagation of feature annotation.</text>
</comment>
<dbReference type="Gene3D" id="3.30.420.40">
    <property type="match status" value="2"/>
</dbReference>
<feature type="binding site" evidence="6">
    <location>
        <begin position="208"/>
        <end position="212"/>
    </location>
    <ligand>
        <name>ATP</name>
        <dbReference type="ChEBI" id="CHEBI:30616"/>
    </ligand>
</feature>
<dbReference type="CDD" id="cd24010">
    <property type="entry name" value="ASKHA_NBD_AcK_PK"/>
    <property type="match status" value="1"/>
</dbReference>
<dbReference type="InterPro" id="IPR043129">
    <property type="entry name" value="ATPase_NBD"/>
</dbReference>
<dbReference type="PANTHER" id="PTHR21060">
    <property type="entry name" value="ACETATE KINASE"/>
    <property type="match status" value="1"/>
</dbReference>
<dbReference type="UniPathway" id="UPA00340">
    <property type="reaction ID" value="UER00458"/>
</dbReference>
<comment type="cofactor">
    <cofactor evidence="6">
        <name>Mg(2+)</name>
        <dbReference type="ChEBI" id="CHEBI:18420"/>
    </cofactor>
    <cofactor evidence="6">
        <name>Mn(2+)</name>
        <dbReference type="ChEBI" id="CHEBI:29035"/>
    </cofactor>
    <text evidence="6">Mg(2+). Can also accept Mn(2+).</text>
</comment>
<dbReference type="GO" id="GO:0005524">
    <property type="term" value="F:ATP binding"/>
    <property type="evidence" value="ECO:0007669"/>
    <property type="project" value="UniProtKB-KW"/>
</dbReference>
<evidence type="ECO:0000313" key="9">
    <source>
        <dbReference type="Proteomes" id="UP000243525"/>
    </source>
</evidence>
<dbReference type="OrthoDB" id="9802453at2"/>
<dbReference type="RefSeq" id="WP_107823846.1">
    <property type="nucleotide sequence ID" value="NZ_OY782574.1"/>
</dbReference>
<keyword evidence="6" id="KW-0460">Magnesium</keyword>
<dbReference type="Proteomes" id="UP000243525">
    <property type="component" value="Unassembled WGS sequence"/>
</dbReference>
<dbReference type="InterPro" id="IPR004372">
    <property type="entry name" value="Ac/propionate_kinase"/>
</dbReference>
<dbReference type="PRINTS" id="PR00471">
    <property type="entry name" value="ACETATEKNASE"/>
</dbReference>
<dbReference type="PIRSF" id="PIRSF000722">
    <property type="entry name" value="Acetate_prop_kin"/>
    <property type="match status" value="1"/>
</dbReference>
<dbReference type="GO" id="GO:0008776">
    <property type="term" value="F:acetate kinase activity"/>
    <property type="evidence" value="ECO:0007669"/>
    <property type="project" value="UniProtKB-UniRule"/>
</dbReference>
<keyword evidence="9" id="KW-1185">Reference proteome</keyword>
<proteinExistence type="inferred from homology"/>
<keyword evidence="2 6" id="KW-0808">Transferase</keyword>